<accession>A0A1M4X2S3</accession>
<keyword evidence="3" id="KW-1185">Reference proteome</keyword>
<reference evidence="3" key="1">
    <citation type="submission" date="2016-11" db="EMBL/GenBank/DDBJ databases">
        <authorList>
            <person name="Varghese N."/>
            <person name="Submissions S."/>
        </authorList>
    </citation>
    <scope>NUCLEOTIDE SEQUENCE [LARGE SCALE GENOMIC DNA]</scope>
    <source>
        <strain evidence="3">DSM 11792</strain>
    </source>
</reference>
<proteinExistence type="predicted"/>
<dbReference type="EMBL" id="FQUW01000010">
    <property type="protein sequence ID" value="SHE87799.1"/>
    <property type="molecule type" value="Genomic_DNA"/>
</dbReference>
<dbReference type="AlphaFoldDB" id="A0A1M4X2S3"/>
<sequence length="101" mass="11248">MVLPIPKIKTPPCPACGSKNTTRGRIIRLAAGFGLGFGGALFFLLLGYFYPWIRNLIFIALLCGLFVCLIPPLGKFCCLDCDAYWNPEEPDKFWRPKPPGL</sequence>
<protein>
    <submittedName>
        <fullName evidence="2">Uncharacterized protein</fullName>
    </submittedName>
</protein>
<feature type="transmembrane region" description="Helical" evidence="1">
    <location>
        <begin position="29"/>
        <end position="50"/>
    </location>
</feature>
<keyword evidence="1" id="KW-0472">Membrane</keyword>
<organism evidence="2 3">
    <name type="scientific">Desulfofundulus australicus DSM 11792</name>
    <dbReference type="NCBI Taxonomy" id="1121425"/>
    <lineage>
        <taxon>Bacteria</taxon>
        <taxon>Bacillati</taxon>
        <taxon>Bacillota</taxon>
        <taxon>Clostridia</taxon>
        <taxon>Eubacteriales</taxon>
        <taxon>Peptococcaceae</taxon>
        <taxon>Desulfofundulus</taxon>
    </lineage>
</organism>
<keyword evidence="1" id="KW-0812">Transmembrane</keyword>
<evidence type="ECO:0000313" key="2">
    <source>
        <dbReference type="EMBL" id="SHE87799.1"/>
    </source>
</evidence>
<evidence type="ECO:0000256" key="1">
    <source>
        <dbReference type="SAM" id="Phobius"/>
    </source>
</evidence>
<feature type="transmembrane region" description="Helical" evidence="1">
    <location>
        <begin position="56"/>
        <end position="74"/>
    </location>
</feature>
<dbReference type="OrthoDB" id="1808288at2"/>
<keyword evidence="1" id="KW-1133">Transmembrane helix</keyword>
<dbReference type="RefSeq" id="WP_073163687.1">
    <property type="nucleotide sequence ID" value="NZ_FQUW01000010.1"/>
</dbReference>
<evidence type="ECO:0000313" key="3">
    <source>
        <dbReference type="Proteomes" id="UP000184196"/>
    </source>
</evidence>
<dbReference type="Proteomes" id="UP000184196">
    <property type="component" value="Unassembled WGS sequence"/>
</dbReference>
<gene>
    <name evidence="2" type="ORF">SAMN02745218_00972</name>
</gene>
<name>A0A1M4X2S3_9FIRM</name>